<evidence type="ECO:0000313" key="7">
    <source>
        <dbReference type="Proteomes" id="UP000438983"/>
    </source>
</evidence>
<evidence type="ECO:0000256" key="1">
    <source>
        <dbReference type="ARBA" id="ARBA00022679"/>
    </source>
</evidence>
<dbReference type="OrthoDB" id="1275217at2"/>
<organism evidence="6 7">
    <name type="scientific">Stutzerimonas stutzeri</name>
    <name type="common">Pseudomonas stutzeri</name>
    <dbReference type="NCBI Taxonomy" id="316"/>
    <lineage>
        <taxon>Bacteria</taxon>
        <taxon>Pseudomonadati</taxon>
        <taxon>Pseudomonadota</taxon>
        <taxon>Gammaproteobacteria</taxon>
        <taxon>Pseudomonadales</taxon>
        <taxon>Pseudomonadaceae</taxon>
        <taxon>Stutzerimonas</taxon>
    </lineage>
</organism>
<comment type="function">
    <text evidence="3">Transfers 2'-(5-triphosphoribosyl)-3'-dephosphocoenzyme-A to the apo-[acyl-carrier-protein] of the malonate decarboxylase to yield holo-[acyl-carrier-protein].</text>
</comment>
<dbReference type="NCBIfam" id="NF002332">
    <property type="entry name" value="PRK01293.1"/>
    <property type="match status" value="1"/>
</dbReference>
<gene>
    <name evidence="3" type="primary">mdcG</name>
    <name evidence="6" type="ORF">GQA94_03015</name>
</gene>
<dbReference type="GO" id="GO:0016779">
    <property type="term" value="F:nucleotidyltransferase activity"/>
    <property type="evidence" value="ECO:0007669"/>
    <property type="project" value="UniProtKB-UniRule"/>
</dbReference>
<keyword evidence="2 3" id="KW-0548">Nucleotidyltransferase</keyword>
<dbReference type="EC" id="2.7.7.66" evidence="3"/>
<evidence type="ECO:0000256" key="2">
    <source>
        <dbReference type="ARBA" id="ARBA00022695"/>
    </source>
</evidence>
<keyword evidence="1 3" id="KW-0808">Transferase</keyword>
<feature type="domain" description="Phosphoribosyl-dephospho-CoA transferase MdcG N-terminal" evidence="5">
    <location>
        <begin position="6"/>
        <end position="77"/>
    </location>
</feature>
<dbReference type="EMBL" id="CP046902">
    <property type="protein sequence ID" value="QGZ29087.1"/>
    <property type="molecule type" value="Genomic_DNA"/>
</dbReference>
<feature type="active site" evidence="3">
    <location>
        <position position="133"/>
    </location>
</feature>
<comment type="similarity">
    <text evidence="3">Belongs to the MdcG family.</text>
</comment>
<dbReference type="InterPro" id="IPR048903">
    <property type="entry name" value="MdcG_N"/>
</dbReference>
<protein>
    <recommendedName>
        <fullName evidence="3">Phosphoribosyl-dephospho-CoA transferase</fullName>
        <ecNumber evidence="3">2.7.7.66</ecNumber>
    </recommendedName>
    <alternativeName>
        <fullName evidence="3">Malonate decarboxylase holo-[acyl-carrier-protein] synthase</fullName>
        <shortName evidence="3">Holo-ACP synthase</shortName>
    </alternativeName>
</protein>
<accession>A0A6I6LJR7</accession>
<dbReference type="InterPro" id="IPR017557">
    <property type="entry name" value="Holo-ACP_synthase"/>
</dbReference>
<name>A0A6I6LJR7_STUST</name>
<dbReference type="NCBIfam" id="TIGR03135">
    <property type="entry name" value="malonate_mdcG"/>
    <property type="match status" value="1"/>
</dbReference>
<evidence type="ECO:0000313" key="6">
    <source>
        <dbReference type="EMBL" id="QGZ29087.1"/>
    </source>
</evidence>
<dbReference type="Pfam" id="PF20866">
    <property type="entry name" value="MdcG_N"/>
    <property type="match status" value="1"/>
</dbReference>
<dbReference type="HAMAP" id="MF_00650">
    <property type="entry name" value="Malonate_MdcG"/>
    <property type="match status" value="1"/>
</dbReference>
<proteinExistence type="inferred from homology"/>
<evidence type="ECO:0000256" key="3">
    <source>
        <dbReference type="HAMAP-Rule" id="MF_00650"/>
    </source>
</evidence>
<sequence>MHDTPRPHDLLWGMRPEQLPIDAPAWAIAVLSAGHPVVVRRARTAPGLVAVGLRGASREQRLAALMPVEAIRRRVTPEALGACETADDLPAIQALRRLRSSLDACGHAWGVTGSVGFQLASGLPVATSASDLDLLLRVPQPLSISAARALCERLDDASCRVDMQLETPFGAVALREWASGAARVMLKADDGPRLLRDPWQAPEQAA</sequence>
<dbReference type="RefSeq" id="WP_158186680.1">
    <property type="nucleotide sequence ID" value="NZ_CP046902.1"/>
</dbReference>
<feature type="domain" description="Phosphoribosyl-dephospho-CoA transferase MdcG C-terminal" evidence="4">
    <location>
        <begin position="83"/>
        <end position="198"/>
    </location>
</feature>
<feature type="active site" evidence="3">
    <location>
        <position position="131"/>
    </location>
</feature>
<reference evidence="6 7" key="1">
    <citation type="submission" date="2019-12" db="EMBL/GenBank/DDBJ databases">
        <title>Complete genome sequence of Pseudomonas stutzeri.</title>
        <authorList>
            <person name="Lim S.R."/>
            <person name="Kim J.H."/>
        </authorList>
    </citation>
    <scope>NUCLEOTIDE SEQUENCE [LARGE SCALE GENOMIC DNA]</scope>
    <source>
        <strain evidence="6 7">PM101005</strain>
    </source>
</reference>
<dbReference type="Pfam" id="PF10620">
    <property type="entry name" value="MdcG"/>
    <property type="match status" value="1"/>
</dbReference>
<comment type="catalytic activity">
    <reaction evidence="3">
        <text>apo-[malonate decarboxylase ACP] + 2'-(5''-triphospho-alpha-D-ribosyl)-3'-dephospho-CoA = holo-[malonate decarboxylase ACP] + diphosphate</text>
        <dbReference type="Rhea" id="RHEA:42644"/>
        <dbReference type="Rhea" id="RHEA-COMP:10160"/>
        <dbReference type="Rhea" id="RHEA-COMP:10161"/>
        <dbReference type="ChEBI" id="CHEBI:29999"/>
        <dbReference type="ChEBI" id="CHEBI:33019"/>
        <dbReference type="ChEBI" id="CHEBI:61378"/>
        <dbReference type="ChEBI" id="CHEBI:82683"/>
        <dbReference type="EC" id="2.7.7.66"/>
    </reaction>
</comment>
<dbReference type="InterPro" id="IPR049180">
    <property type="entry name" value="MdcG_C"/>
</dbReference>
<dbReference type="AlphaFoldDB" id="A0A6I6LJR7"/>
<dbReference type="Proteomes" id="UP000438983">
    <property type="component" value="Chromosome"/>
</dbReference>
<evidence type="ECO:0000259" key="4">
    <source>
        <dbReference type="Pfam" id="PF10620"/>
    </source>
</evidence>
<evidence type="ECO:0000259" key="5">
    <source>
        <dbReference type="Pfam" id="PF20866"/>
    </source>
</evidence>